<evidence type="ECO:0000259" key="2">
    <source>
        <dbReference type="Pfam" id="PF13304"/>
    </source>
</evidence>
<dbReference type="InterPro" id="IPR027417">
    <property type="entry name" value="P-loop_NTPase"/>
</dbReference>
<dbReference type="PANTHER" id="PTHR32182">
    <property type="entry name" value="DNA REPLICATION AND REPAIR PROTEIN RECF"/>
    <property type="match status" value="1"/>
</dbReference>
<dbReference type="Gene3D" id="3.40.50.300">
    <property type="entry name" value="P-loop containing nucleotide triphosphate hydrolases"/>
    <property type="match status" value="2"/>
</dbReference>
<proteinExistence type="predicted"/>
<feature type="domain" description="ATPase AAA-type core" evidence="2">
    <location>
        <begin position="239"/>
        <end position="329"/>
    </location>
</feature>
<dbReference type="InterPro" id="IPR014555">
    <property type="entry name" value="RecF-like"/>
</dbReference>
<evidence type="ECO:0000313" key="3">
    <source>
        <dbReference type="EMBL" id="VFJ96133.1"/>
    </source>
</evidence>
<dbReference type="GO" id="GO:0006302">
    <property type="term" value="P:double-strand break repair"/>
    <property type="evidence" value="ECO:0007669"/>
    <property type="project" value="TreeGrafter"/>
</dbReference>
<dbReference type="SUPFAM" id="SSF52540">
    <property type="entry name" value="P-loop containing nucleoside triphosphate hydrolases"/>
    <property type="match status" value="1"/>
</dbReference>
<evidence type="ECO:0000313" key="5">
    <source>
        <dbReference type="EMBL" id="VFK02617.1"/>
    </source>
</evidence>
<feature type="domain" description="Endonuclease GajA/Old nuclease/RecF-like AAA" evidence="1">
    <location>
        <begin position="1"/>
        <end position="45"/>
    </location>
</feature>
<accession>A0A450UWD4</accession>
<dbReference type="GO" id="GO:0016887">
    <property type="term" value="F:ATP hydrolysis activity"/>
    <property type="evidence" value="ECO:0007669"/>
    <property type="project" value="InterPro"/>
</dbReference>
<protein>
    <submittedName>
        <fullName evidence="4">Predicted ATPase</fullName>
    </submittedName>
</protein>
<dbReference type="InterPro" id="IPR003959">
    <property type="entry name" value="ATPase_AAA_core"/>
</dbReference>
<sequence>MIHRLTIRNFKSLEEVSVELAPITVLIGESGTGKTNFVTALRYLRDYLYFGEPRHPEFRDWRPLLPATKPACEMSFEVEFDVKGIEESFTYCVTLLEGGSGNWPIINESLRLGDRVYFEQAQGEWRVEPQPAPALRRNLPAIGCLPAIPEVVIAYTALTAGIGCYQFPATVLGAATKGNTPAEENGSEALPGLRDDGANYLRVLKGILINLQDLNTRKVITSTLRHLNPSVSSIALDALRETQAVVVAHRFGEETLPLPLAWESEGFRRFFAHLLALYQQPSKQTLIFEEPENGIYPGALALLTDEFKAAAHIGRGQILLTTHSPGLLDQFPEEAIRVVELEGLQTRIGRVSPEQRAALEERLLEPGELLTVDQARLETEMGA</sequence>
<dbReference type="PIRSF" id="PIRSF029347">
    <property type="entry name" value="RecF"/>
    <property type="match status" value="1"/>
</dbReference>
<organism evidence="4">
    <name type="scientific">Candidatus Kentrum eta</name>
    <dbReference type="NCBI Taxonomy" id="2126337"/>
    <lineage>
        <taxon>Bacteria</taxon>
        <taxon>Pseudomonadati</taxon>
        <taxon>Pseudomonadota</taxon>
        <taxon>Gammaproteobacteria</taxon>
        <taxon>Candidatus Kentrum</taxon>
    </lineage>
</organism>
<dbReference type="GO" id="GO:0000731">
    <property type="term" value="P:DNA synthesis involved in DNA repair"/>
    <property type="evidence" value="ECO:0007669"/>
    <property type="project" value="TreeGrafter"/>
</dbReference>
<dbReference type="EMBL" id="CAADFG010000099">
    <property type="protein sequence ID" value="VFJ96133.1"/>
    <property type="molecule type" value="Genomic_DNA"/>
</dbReference>
<evidence type="ECO:0000259" key="1">
    <source>
        <dbReference type="Pfam" id="PF13175"/>
    </source>
</evidence>
<dbReference type="InterPro" id="IPR041685">
    <property type="entry name" value="AAA_GajA/Old/RecF-like"/>
</dbReference>
<dbReference type="PANTHER" id="PTHR32182:SF25">
    <property type="entry name" value="SLR1056 PROTEIN"/>
    <property type="match status" value="1"/>
</dbReference>
<name>A0A450UWD4_9GAMM</name>
<dbReference type="GO" id="GO:0005524">
    <property type="term" value="F:ATP binding"/>
    <property type="evidence" value="ECO:0007669"/>
    <property type="project" value="InterPro"/>
</dbReference>
<dbReference type="Pfam" id="PF13304">
    <property type="entry name" value="AAA_21"/>
    <property type="match status" value="1"/>
</dbReference>
<evidence type="ECO:0000313" key="4">
    <source>
        <dbReference type="EMBL" id="VFJ96846.1"/>
    </source>
</evidence>
<reference evidence="4" key="1">
    <citation type="submission" date="2019-02" db="EMBL/GenBank/DDBJ databases">
        <authorList>
            <person name="Gruber-Vodicka R. H."/>
            <person name="Seah K. B. B."/>
        </authorList>
    </citation>
    <scope>NUCLEOTIDE SEQUENCE</scope>
    <source>
        <strain evidence="5">BECK_SA2B12</strain>
        <strain evidence="3">BECK_SA2B15</strain>
        <strain evidence="4">BECK_SA2B20</strain>
    </source>
</reference>
<dbReference type="EMBL" id="CAADFJ010000096">
    <property type="protein sequence ID" value="VFK02617.1"/>
    <property type="molecule type" value="Genomic_DNA"/>
</dbReference>
<gene>
    <name evidence="3" type="ORF">BECKH772A_GA0070896_100994</name>
    <name evidence="4" type="ORF">BECKH772B_GA0070898_100995</name>
    <name evidence="5" type="ORF">BECKH772C_GA0070978_100964</name>
</gene>
<dbReference type="EMBL" id="CAADFI010000099">
    <property type="protein sequence ID" value="VFJ96846.1"/>
    <property type="molecule type" value="Genomic_DNA"/>
</dbReference>
<dbReference type="AlphaFoldDB" id="A0A450UWD4"/>
<dbReference type="Pfam" id="PF13175">
    <property type="entry name" value="AAA_15"/>
    <property type="match status" value="1"/>
</dbReference>